<dbReference type="Gramene" id="TVU49458">
    <property type="protein sequence ID" value="TVU49458"/>
    <property type="gene ID" value="EJB05_00771"/>
</dbReference>
<dbReference type="InterPro" id="IPR029466">
    <property type="entry name" value="NAM-associated_C"/>
</dbReference>
<accession>A0A5J9WMK5</accession>
<name>A0A5J9WMK5_9POAL</name>
<keyword evidence="4" id="KW-1185">Reference proteome</keyword>
<gene>
    <name evidence="3" type="ORF">EJB05_00771</name>
</gene>
<comment type="caution">
    <text evidence="3">The sequence shown here is derived from an EMBL/GenBank/DDBJ whole genome shotgun (WGS) entry which is preliminary data.</text>
</comment>
<protein>
    <recommendedName>
        <fullName evidence="2">No apical meristem-associated C-terminal domain-containing protein</fullName>
    </recommendedName>
</protein>
<feature type="compositionally biased region" description="Polar residues" evidence="1">
    <location>
        <begin position="1"/>
        <end position="12"/>
    </location>
</feature>
<proteinExistence type="predicted"/>
<reference evidence="3 4" key="1">
    <citation type="journal article" date="2019" name="Sci. Rep.">
        <title>A high-quality genome of Eragrostis curvula grass provides insights into Poaceae evolution and supports new strategies to enhance forage quality.</title>
        <authorList>
            <person name="Carballo J."/>
            <person name="Santos B.A.C.M."/>
            <person name="Zappacosta D."/>
            <person name="Garbus I."/>
            <person name="Selva J.P."/>
            <person name="Gallo C.A."/>
            <person name="Diaz A."/>
            <person name="Albertini E."/>
            <person name="Caccamo M."/>
            <person name="Echenique V."/>
        </authorList>
    </citation>
    <scope>NUCLEOTIDE SEQUENCE [LARGE SCALE GENOMIC DNA]</scope>
    <source>
        <strain evidence="4">cv. Victoria</strain>
        <tissue evidence="3">Leaf</tissue>
    </source>
</reference>
<feature type="non-terminal residue" evidence="3">
    <location>
        <position position="1"/>
    </location>
</feature>
<dbReference type="Proteomes" id="UP000324897">
    <property type="component" value="Chromosome 6"/>
</dbReference>
<feature type="domain" description="No apical meristem-associated C-terminal" evidence="2">
    <location>
        <begin position="9"/>
        <end position="116"/>
    </location>
</feature>
<dbReference type="EMBL" id="RWGY01000002">
    <property type="protein sequence ID" value="TVU49458.1"/>
    <property type="molecule type" value="Genomic_DNA"/>
</dbReference>
<sequence length="187" mass="21599">MKRQKSCNSSSSHNDEDLYAEDEEEDTRRSPIPSSRPPGRKQEKEKEKKTAEGAVYKKNWRLKKKEEKRVRWLELKAIEDEKLRIKKQGQDDNIMFMDTSNLDDQQKAYVTHRRSGIWSAIMAANMGNDNMGNDFNFGCDGTMRLGACRPLKWSSRPLVKGQGQLPLERATGRLHVCLIAQQWGDKD</sequence>
<evidence type="ECO:0000313" key="3">
    <source>
        <dbReference type="EMBL" id="TVU49458.1"/>
    </source>
</evidence>
<organism evidence="3 4">
    <name type="scientific">Eragrostis curvula</name>
    <name type="common">weeping love grass</name>
    <dbReference type="NCBI Taxonomy" id="38414"/>
    <lineage>
        <taxon>Eukaryota</taxon>
        <taxon>Viridiplantae</taxon>
        <taxon>Streptophyta</taxon>
        <taxon>Embryophyta</taxon>
        <taxon>Tracheophyta</taxon>
        <taxon>Spermatophyta</taxon>
        <taxon>Magnoliopsida</taxon>
        <taxon>Liliopsida</taxon>
        <taxon>Poales</taxon>
        <taxon>Poaceae</taxon>
        <taxon>PACMAD clade</taxon>
        <taxon>Chloridoideae</taxon>
        <taxon>Eragrostideae</taxon>
        <taxon>Eragrostidinae</taxon>
        <taxon>Eragrostis</taxon>
    </lineage>
</organism>
<feature type="compositionally biased region" description="Basic and acidic residues" evidence="1">
    <location>
        <begin position="40"/>
        <end position="51"/>
    </location>
</feature>
<feature type="region of interest" description="Disordered" evidence="1">
    <location>
        <begin position="1"/>
        <end position="54"/>
    </location>
</feature>
<evidence type="ECO:0000313" key="4">
    <source>
        <dbReference type="Proteomes" id="UP000324897"/>
    </source>
</evidence>
<evidence type="ECO:0000256" key="1">
    <source>
        <dbReference type="SAM" id="MobiDB-lite"/>
    </source>
</evidence>
<evidence type="ECO:0000259" key="2">
    <source>
        <dbReference type="Pfam" id="PF14303"/>
    </source>
</evidence>
<dbReference type="AlphaFoldDB" id="A0A5J9WMK5"/>
<dbReference type="Pfam" id="PF14303">
    <property type="entry name" value="NAM-associated"/>
    <property type="match status" value="1"/>
</dbReference>